<dbReference type="eggNOG" id="ENOG502R3U6">
    <property type="taxonomic scope" value="Eukaryota"/>
</dbReference>
<evidence type="ECO:0000313" key="2">
    <source>
        <dbReference type="EnsemblPlants" id="OBART12G18560.1"/>
    </source>
</evidence>
<reference evidence="2" key="1">
    <citation type="journal article" date="2009" name="Rice">
        <title>De Novo Next Generation Sequencing of Plant Genomes.</title>
        <authorList>
            <person name="Rounsley S."/>
            <person name="Marri P.R."/>
            <person name="Yu Y."/>
            <person name="He R."/>
            <person name="Sisneros N."/>
            <person name="Goicoechea J.L."/>
            <person name="Lee S.J."/>
            <person name="Angelova A."/>
            <person name="Kudrna D."/>
            <person name="Luo M."/>
            <person name="Affourtit J."/>
            <person name="Desany B."/>
            <person name="Knight J."/>
            <person name="Niazi F."/>
            <person name="Egholm M."/>
            <person name="Wing R.A."/>
        </authorList>
    </citation>
    <scope>NUCLEOTIDE SEQUENCE [LARGE SCALE GENOMIC DNA]</scope>
    <source>
        <strain evidence="2">cv. IRGC 105608</strain>
    </source>
</reference>
<dbReference type="SUPFAM" id="SSF57095">
    <property type="entry name" value="Scorpion toxin-like"/>
    <property type="match status" value="1"/>
</dbReference>
<evidence type="ECO:0008006" key="4">
    <source>
        <dbReference type="Google" id="ProtNLM"/>
    </source>
</evidence>
<accession>A0A0D3HWM7</accession>
<dbReference type="HOGENOM" id="CLU_196293_0_0_1"/>
<evidence type="ECO:0000256" key="1">
    <source>
        <dbReference type="SAM" id="SignalP"/>
    </source>
</evidence>
<feature type="chain" id="PRO_5002264414" description="Knottin scorpion toxin-like domain-containing protein" evidence="1">
    <location>
        <begin position="26"/>
        <end position="84"/>
    </location>
</feature>
<dbReference type="AlphaFoldDB" id="A0A0D3HWM7"/>
<dbReference type="Proteomes" id="UP000026960">
    <property type="component" value="Chromosome 12"/>
</dbReference>
<protein>
    <recommendedName>
        <fullName evidence="4">Knottin scorpion toxin-like domain-containing protein</fullName>
    </recommendedName>
</protein>
<evidence type="ECO:0000313" key="3">
    <source>
        <dbReference type="Proteomes" id="UP000026960"/>
    </source>
</evidence>
<name>A0A0D3HWM7_9ORYZ</name>
<reference evidence="2" key="2">
    <citation type="submission" date="2015-03" db="UniProtKB">
        <authorList>
            <consortium name="EnsemblPlants"/>
        </authorList>
    </citation>
    <scope>IDENTIFICATION</scope>
</reference>
<keyword evidence="1" id="KW-0732">Signal</keyword>
<keyword evidence="3" id="KW-1185">Reference proteome</keyword>
<dbReference type="PaxDb" id="65489-OBART12G18560.1"/>
<dbReference type="Gene3D" id="3.30.30.10">
    <property type="entry name" value="Knottin, scorpion toxin-like"/>
    <property type="match status" value="1"/>
</dbReference>
<dbReference type="InterPro" id="IPR036574">
    <property type="entry name" value="Scorpion_toxin-like_sf"/>
</dbReference>
<feature type="signal peptide" evidence="1">
    <location>
        <begin position="1"/>
        <end position="25"/>
    </location>
</feature>
<sequence>MGVLKVSSLCFLLIMPLLLTSGVFAGTVRTEGCGDTFFSRTYKSLFCRKGPCREHCDNEGADGGYCIFFYLFVRCICNEKCSSK</sequence>
<organism evidence="2">
    <name type="scientific">Oryza barthii</name>
    <dbReference type="NCBI Taxonomy" id="65489"/>
    <lineage>
        <taxon>Eukaryota</taxon>
        <taxon>Viridiplantae</taxon>
        <taxon>Streptophyta</taxon>
        <taxon>Embryophyta</taxon>
        <taxon>Tracheophyta</taxon>
        <taxon>Spermatophyta</taxon>
        <taxon>Magnoliopsida</taxon>
        <taxon>Liliopsida</taxon>
        <taxon>Poales</taxon>
        <taxon>Poaceae</taxon>
        <taxon>BOP clade</taxon>
        <taxon>Oryzoideae</taxon>
        <taxon>Oryzeae</taxon>
        <taxon>Oryzinae</taxon>
        <taxon>Oryza</taxon>
    </lineage>
</organism>
<dbReference type="Gramene" id="OBART12G18560.1">
    <property type="protein sequence ID" value="OBART12G18560.1"/>
    <property type="gene ID" value="OBART12G18560"/>
</dbReference>
<dbReference type="SMR" id="A0A0D3HWM7"/>
<proteinExistence type="predicted"/>
<dbReference type="EnsemblPlants" id="OBART12G18560.1">
    <property type="protein sequence ID" value="OBART12G18560.1"/>
    <property type="gene ID" value="OBART12G18560"/>
</dbReference>